<accession>A0A545UAF1</accession>
<sequence length="417" mass="47696">MKRRKFIKNCLLTGGAVSLGGALTWHHFFDGPVFNACKIETLPENLQQHELMGQALKGLNMGQLWDCHFHLVGTGANLAVDGKKSNIWLSPNMTSWKTPKQRVQYGFYLDAACIDDAELADRQYIQNVAKVIKTAPEGVKFMLLAFDYYHDDKGNARKAQSTFYVPNEYAARMGSFNDGFEWIGSVHPYREDALEQLEWCAQHGAKAIKWLPPAMNIDPSLSRCERYYSKLIELGLPLLTHAGEEQAVHSDELQRLSNPLLLRRPLEQGVKVIVAHCASLGQSEDIESQGRSLVSNFDLFARLMDYPQYENNLLADISAINLFNRDVNEIKQLITNQHWHERLLYASDYPLPGVMPIISATNLASHQLLDESQVMFLNQVREHNVWLFDFLLKRLMQVGENRFLDSVFNTRRHFINE</sequence>
<evidence type="ECO:0000259" key="1">
    <source>
        <dbReference type="Pfam" id="PF04909"/>
    </source>
</evidence>
<dbReference type="RefSeq" id="WP_142932368.1">
    <property type="nucleotide sequence ID" value="NZ_ML660166.1"/>
</dbReference>
<reference evidence="2 3" key="1">
    <citation type="submission" date="2019-07" db="EMBL/GenBank/DDBJ databases">
        <title>Draft genome for Aliikangiella sp. M105.</title>
        <authorList>
            <person name="Wang G."/>
        </authorList>
    </citation>
    <scope>NUCLEOTIDE SEQUENCE [LARGE SCALE GENOMIC DNA]</scope>
    <source>
        <strain evidence="2 3">M105</strain>
    </source>
</reference>
<keyword evidence="2" id="KW-0378">Hydrolase</keyword>
<dbReference type="InterPro" id="IPR006680">
    <property type="entry name" value="Amidohydro-rel"/>
</dbReference>
<organism evidence="2 3">
    <name type="scientific">Aliikangiella coralliicola</name>
    <dbReference type="NCBI Taxonomy" id="2592383"/>
    <lineage>
        <taxon>Bacteria</taxon>
        <taxon>Pseudomonadati</taxon>
        <taxon>Pseudomonadota</taxon>
        <taxon>Gammaproteobacteria</taxon>
        <taxon>Oceanospirillales</taxon>
        <taxon>Pleioneaceae</taxon>
        <taxon>Aliikangiella</taxon>
    </lineage>
</organism>
<dbReference type="AlphaFoldDB" id="A0A545UAF1"/>
<name>A0A545UAF1_9GAMM</name>
<dbReference type="SUPFAM" id="SSF51556">
    <property type="entry name" value="Metallo-dependent hydrolases"/>
    <property type="match status" value="1"/>
</dbReference>
<dbReference type="InterPro" id="IPR032466">
    <property type="entry name" value="Metal_Hydrolase"/>
</dbReference>
<evidence type="ECO:0000313" key="2">
    <source>
        <dbReference type="EMBL" id="TQV86445.1"/>
    </source>
</evidence>
<comment type="caution">
    <text evidence="2">The sequence shown here is derived from an EMBL/GenBank/DDBJ whole genome shotgun (WGS) entry which is preliminary data.</text>
</comment>
<dbReference type="OrthoDB" id="9771320at2"/>
<proteinExistence type="predicted"/>
<dbReference type="Gene3D" id="3.20.20.140">
    <property type="entry name" value="Metal-dependent hydrolases"/>
    <property type="match status" value="1"/>
</dbReference>
<keyword evidence="3" id="KW-1185">Reference proteome</keyword>
<evidence type="ECO:0000313" key="3">
    <source>
        <dbReference type="Proteomes" id="UP000315439"/>
    </source>
</evidence>
<dbReference type="GO" id="GO:0016787">
    <property type="term" value="F:hydrolase activity"/>
    <property type="evidence" value="ECO:0007669"/>
    <property type="project" value="UniProtKB-KW"/>
</dbReference>
<dbReference type="Proteomes" id="UP000315439">
    <property type="component" value="Unassembled WGS sequence"/>
</dbReference>
<dbReference type="EMBL" id="VIKS01000010">
    <property type="protein sequence ID" value="TQV86445.1"/>
    <property type="molecule type" value="Genomic_DNA"/>
</dbReference>
<gene>
    <name evidence="2" type="ORF">FLL46_16125</name>
</gene>
<feature type="domain" description="Amidohydrolase-related" evidence="1">
    <location>
        <begin position="152"/>
        <end position="352"/>
    </location>
</feature>
<protein>
    <submittedName>
        <fullName evidence="2">Amidohydrolase family protein</fullName>
    </submittedName>
</protein>
<dbReference type="Pfam" id="PF04909">
    <property type="entry name" value="Amidohydro_2"/>
    <property type="match status" value="1"/>
</dbReference>